<dbReference type="SMART" id="SM00248">
    <property type="entry name" value="ANK"/>
    <property type="match status" value="3"/>
</dbReference>
<evidence type="ECO:0000313" key="6">
    <source>
        <dbReference type="EMBL" id="PIG80021.1"/>
    </source>
</evidence>
<dbReference type="InterPro" id="IPR036770">
    <property type="entry name" value="Ankyrin_rpt-contain_sf"/>
</dbReference>
<keyword evidence="2 3" id="KW-0040">ANK repeat</keyword>
<evidence type="ECO:0000256" key="3">
    <source>
        <dbReference type="PROSITE-ProRule" id="PRU00023"/>
    </source>
</evidence>
<gene>
    <name evidence="6" type="ORF">AARAC_005189</name>
    <name evidence="5" type="ORF">BDV24DRAFT_164185</name>
</gene>
<reference evidence="5" key="2">
    <citation type="submission" date="2019-04" db="EMBL/GenBank/DDBJ databases">
        <title>Friends and foes A comparative genomics study of 23 Aspergillus species from section Flavi.</title>
        <authorList>
            <consortium name="DOE Joint Genome Institute"/>
            <person name="Kjaerbolling I."/>
            <person name="Vesth T."/>
            <person name="Frisvad J.C."/>
            <person name="Nybo J.L."/>
            <person name="Theobald S."/>
            <person name="Kildgaard S."/>
            <person name="Isbrandt T."/>
            <person name="Kuo A."/>
            <person name="Sato A."/>
            <person name="Lyhne E.K."/>
            <person name="Kogle M.E."/>
            <person name="Wiebenga A."/>
            <person name="Kun R.S."/>
            <person name="Lubbers R.J."/>
            <person name="Makela M.R."/>
            <person name="Barry K."/>
            <person name="Chovatia M."/>
            <person name="Clum A."/>
            <person name="Daum C."/>
            <person name="Haridas S."/>
            <person name="He G."/>
            <person name="LaButti K."/>
            <person name="Lipzen A."/>
            <person name="Mondo S."/>
            <person name="Riley R."/>
            <person name="Salamov A."/>
            <person name="Simmons B.A."/>
            <person name="Magnuson J.K."/>
            <person name="Henrissat B."/>
            <person name="Mortensen U.H."/>
            <person name="Larsen T.O."/>
            <person name="Devries R.P."/>
            <person name="Grigoriev I.V."/>
            <person name="Machida M."/>
            <person name="Baker S.E."/>
            <person name="Andersen M.R."/>
        </authorList>
    </citation>
    <scope>NUCLEOTIDE SEQUENCE</scope>
    <source>
        <strain evidence="5">CBS 117612</strain>
    </source>
</reference>
<sequence>MPQDMLLRGADVNACMIGLSNRKSALHLAADAGHTDMVTFLLGAGADANGMENRNKTFETRLHLAAEKGHVPAVRALIDSGADIARQMSWEKRTALDLAVQNGHLEVTRQTAAFRSSANERTQETKFQERPAVHPSGSRIGSYTGVSWPHFTELLN</sequence>
<feature type="repeat" description="ANK" evidence="3">
    <location>
        <begin position="21"/>
        <end position="53"/>
    </location>
</feature>
<protein>
    <submittedName>
        <fullName evidence="5">Ankyrin repeat-containing domain protein</fullName>
    </submittedName>
</protein>
<dbReference type="EMBL" id="ML737146">
    <property type="protein sequence ID" value="KAE8340708.1"/>
    <property type="molecule type" value="Genomic_DNA"/>
</dbReference>
<organism evidence="6 7">
    <name type="scientific">Aspergillus arachidicola</name>
    <dbReference type="NCBI Taxonomy" id="656916"/>
    <lineage>
        <taxon>Eukaryota</taxon>
        <taxon>Fungi</taxon>
        <taxon>Dikarya</taxon>
        <taxon>Ascomycota</taxon>
        <taxon>Pezizomycotina</taxon>
        <taxon>Eurotiomycetes</taxon>
        <taxon>Eurotiomycetidae</taxon>
        <taxon>Eurotiales</taxon>
        <taxon>Aspergillaceae</taxon>
        <taxon>Aspergillus</taxon>
        <taxon>Aspergillus subgen. Circumdati</taxon>
    </lineage>
</organism>
<dbReference type="InterPro" id="IPR002110">
    <property type="entry name" value="Ankyrin_rpt"/>
</dbReference>
<keyword evidence="1" id="KW-0677">Repeat</keyword>
<dbReference type="Proteomes" id="UP000231358">
    <property type="component" value="Unassembled WGS sequence"/>
</dbReference>
<dbReference type="PROSITE" id="PS50088">
    <property type="entry name" value="ANK_REPEAT"/>
    <property type="match status" value="2"/>
</dbReference>
<dbReference type="Proteomes" id="UP000325558">
    <property type="component" value="Unassembled WGS sequence"/>
</dbReference>
<dbReference type="Pfam" id="PF12796">
    <property type="entry name" value="Ank_2"/>
    <property type="match status" value="1"/>
</dbReference>
<dbReference type="AlphaFoldDB" id="A0A2G7FJP0"/>
<dbReference type="STRING" id="656916.A0A2G7FJP0"/>
<dbReference type="PANTHER" id="PTHR24126">
    <property type="entry name" value="ANKYRIN REPEAT, PH AND SEC7 DOMAIN CONTAINING PROTEIN SECG-RELATED"/>
    <property type="match status" value="1"/>
</dbReference>
<dbReference type="OrthoDB" id="341259at2759"/>
<evidence type="ECO:0000313" key="7">
    <source>
        <dbReference type="Proteomes" id="UP000231358"/>
    </source>
</evidence>
<proteinExistence type="predicted"/>
<dbReference type="Gene3D" id="1.25.40.20">
    <property type="entry name" value="Ankyrin repeat-containing domain"/>
    <property type="match status" value="1"/>
</dbReference>
<dbReference type="SUPFAM" id="SSF48403">
    <property type="entry name" value="Ankyrin repeat"/>
    <property type="match status" value="1"/>
</dbReference>
<keyword evidence="7" id="KW-1185">Reference proteome</keyword>
<dbReference type="PROSITE" id="PS50297">
    <property type="entry name" value="ANK_REP_REGION"/>
    <property type="match status" value="2"/>
</dbReference>
<accession>A0A2G7FJP0</accession>
<name>A0A2G7FJP0_9EURO</name>
<evidence type="ECO:0000256" key="1">
    <source>
        <dbReference type="ARBA" id="ARBA00022737"/>
    </source>
</evidence>
<evidence type="ECO:0000256" key="4">
    <source>
        <dbReference type="SAM" id="MobiDB-lite"/>
    </source>
</evidence>
<dbReference type="EMBL" id="NEXV01000641">
    <property type="protein sequence ID" value="PIG80021.1"/>
    <property type="molecule type" value="Genomic_DNA"/>
</dbReference>
<evidence type="ECO:0000256" key="2">
    <source>
        <dbReference type="ARBA" id="ARBA00023043"/>
    </source>
</evidence>
<evidence type="ECO:0000313" key="5">
    <source>
        <dbReference type="EMBL" id="KAE8340708.1"/>
    </source>
</evidence>
<feature type="region of interest" description="Disordered" evidence="4">
    <location>
        <begin position="114"/>
        <end position="139"/>
    </location>
</feature>
<feature type="compositionally biased region" description="Basic and acidic residues" evidence="4">
    <location>
        <begin position="121"/>
        <end position="132"/>
    </location>
</feature>
<feature type="repeat" description="ANK" evidence="3">
    <location>
        <begin position="57"/>
        <end position="89"/>
    </location>
</feature>
<reference evidence="6 7" key="1">
    <citation type="submission" date="2017-05" db="EMBL/GenBank/DDBJ databases">
        <title>Genome sequence for an aflatoxigenic pathogen of Argentinian peanut, Aspergillus arachidicola.</title>
        <authorList>
            <person name="Moore G."/>
            <person name="Beltz S.B."/>
            <person name="Mack B.M."/>
        </authorList>
    </citation>
    <scope>NUCLEOTIDE SEQUENCE [LARGE SCALE GENOMIC DNA]</scope>
    <source>
        <strain evidence="6 7">CBS 117610</strain>
    </source>
</reference>